<keyword evidence="2 5" id="KW-0812">Transmembrane</keyword>
<dbReference type="EMBL" id="FOUI01000004">
    <property type="protein sequence ID" value="SFM39772.1"/>
    <property type="molecule type" value="Genomic_DNA"/>
</dbReference>
<comment type="similarity">
    <text evidence="5">Belongs to the MscS (TC 1.A.23) family.</text>
</comment>
<keyword evidence="5" id="KW-0813">Transport</keyword>
<dbReference type="Pfam" id="PF00924">
    <property type="entry name" value="MS_channel_2nd"/>
    <property type="match status" value="1"/>
</dbReference>
<dbReference type="SUPFAM" id="SSF50182">
    <property type="entry name" value="Sm-like ribonucleoproteins"/>
    <property type="match status" value="1"/>
</dbReference>
<sequence>MELNSWGQSFINAMTTLWSKIASFIPDLLAALFIVLLGFVIARVLDAVLGKGLAKLGLDRLMAGAGVTRLLARIGIRMPVSALVGKIIYWFVVLTFVVSAAETLGLGRVSATLDAFTLYLPKVFGAALILLAGLLLSHLANGVVKGAAEGMGIDYAAGVGRFVQGLLVIITVSLVIGQLQIETALLNTVIAIVLVSFGAAAALALGLGSRELVAEIIAGVYVREIYTVGDRIRVDELEGVIEEIGTVKTQLLTDEGQIVSVSNRSLINRQVSR</sequence>
<evidence type="ECO:0000259" key="6">
    <source>
        <dbReference type="Pfam" id="PF00924"/>
    </source>
</evidence>
<dbReference type="RefSeq" id="WP_093474125.1">
    <property type="nucleotide sequence ID" value="NZ_FOUI01000004.1"/>
</dbReference>
<evidence type="ECO:0000256" key="3">
    <source>
        <dbReference type="ARBA" id="ARBA00022989"/>
    </source>
</evidence>
<comment type="function">
    <text evidence="5">Mechanosensitive channel that participates in the regulation of osmotic pressure changes within the cell, opening in response to stretch forces in the membrane lipid bilayer, without the need for other proteins. Contributes to normal resistance to hypoosmotic shock. Forms an ion channel of 1.0 nanosiemens conductance with a slight preference for anions.</text>
</comment>
<dbReference type="GO" id="GO:0008381">
    <property type="term" value="F:mechanosensitive monoatomic ion channel activity"/>
    <property type="evidence" value="ECO:0007669"/>
    <property type="project" value="InterPro"/>
</dbReference>
<keyword evidence="5" id="KW-0997">Cell inner membrane</keyword>
<protein>
    <recommendedName>
        <fullName evidence="5">Small-conductance mechanosensitive channel</fullName>
    </recommendedName>
</protein>
<dbReference type="OrthoDB" id="6225269at2"/>
<keyword evidence="4 5" id="KW-0472">Membrane</keyword>
<gene>
    <name evidence="7" type="ORF">SAMN05216217_104180</name>
</gene>
<evidence type="ECO:0000313" key="8">
    <source>
        <dbReference type="Proteomes" id="UP000243629"/>
    </source>
</evidence>
<evidence type="ECO:0000256" key="5">
    <source>
        <dbReference type="RuleBase" id="RU369025"/>
    </source>
</evidence>
<dbReference type="AlphaFoldDB" id="A0A1I4QI21"/>
<organism evidence="7 8">
    <name type="scientific">Halopseudomonas yangmingensis</name>
    <dbReference type="NCBI Taxonomy" id="1720063"/>
    <lineage>
        <taxon>Bacteria</taxon>
        <taxon>Pseudomonadati</taxon>
        <taxon>Pseudomonadota</taxon>
        <taxon>Gammaproteobacteria</taxon>
        <taxon>Pseudomonadales</taxon>
        <taxon>Pseudomonadaceae</taxon>
        <taxon>Halopseudomonas</taxon>
    </lineage>
</organism>
<feature type="domain" description="Mechanosensitive ion channel MscS" evidence="6">
    <location>
        <begin position="212"/>
        <end position="271"/>
    </location>
</feature>
<dbReference type="InterPro" id="IPR010920">
    <property type="entry name" value="LSM_dom_sf"/>
</dbReference>
<accession>A0A1I4QI21</accession>
<dbReference type="PANTHER" id="PTHR30221:SF1">
    <property type="entry name" value="SMALL-CONDUCTANCE MECHANOSENSITIVE CHANNEL"/>
    <property type="match status" value="1"/>
</dbReference>
<feature type="transmembrane region" description="Helical" evidence="5">
    <location>
        <begin position="159"/>
        <end position="177"/>
    </location>
</feature>
<reference evidence="8" key="1">
    <citation type="submission" date="2016-10" db="EMBL/GenBank/DDBJ databases">
        <authorList>
            <person name="Varghese N."/>
            <person name="Submissions S."/>
        </authorList>
    </citation>
    <scope>NUCLEOTIDE SEQUENCE [LARGE SCALE GENOMIC DNA]</scope>
    <source>
        <strain evidence="8">DSM 24213</strain>
    </source>
</reference>
<dbReference type="InterPro" id="IPR006685">
    <property type="entry name" value="MscS_channel_2nd"/>
</dbReference>
<feature type="transmembrane region" description="Helical" evidence="5">
    <location>
        <begin position="184"/>
        <end position="207"/>
    </location>
</feature>
<dbReference type="PANTHER" id="PTHR30221">
    <property type="entry name" value="SMALL-CONDUCTANCE MECHANOSENSITIVE CHANNEL"/>
    <property type="match status" value="1"/>
</dbReference>
<feature type="transmembrane region" description="Helical" evidence="5">
    <location>
        <begin position="24"/>
        <end position="45"/>
    </location>
</feature>
<comment type="subcellular location">
    <subcellularLocation>
        <location evidence="5">Cell inner membrane</location>
        <topology evidence="5">Multi-pass membrane protein</topology>
    </subcellularLocation>
    <subcellularLocation>
        <location evidence="1">Membrane</location>
    </subcellularLocation>
</comment>
<keyword evidence="5" id="KW-0407">Ion channel</keyword>
<dbReference type="InterPro" id="IPR008910">
    <property type="entry name" value="MSC_TM_helix"/>
</dbReference>
<evidence type="ECO:0000256" key="2">
    <source>
        <dbReference type="ARBA" id="ARBA00022692"/>
    </source>
</evidence>
<dbReference type="Pfam" id="PF05552">
    <property type="entry name" value="MS_channel_1st_1"/>
    <property type="match status" value="2"/>
</dbReference>
<evidence type="ECO:0000256" key="1">
    <source>
        <dbReference type="ARBA" id="ARBA00004370"/>
    </source>
</evidence>
<keyword evidence="8" id="KW-1185">Reference proteome</keyword>
<dbReference type="Proteomes" id="UP000243629">
    <property type="component" value="Unassembled WGS sequence"/>
</dbReference>
<name>A0A1I4QI21_9GAMM</name>
<comment type="caution">
    <text evidence="5">Lacks conserved residue(s) required for the propagation of feature annotation.</text>
</comment>
<comment type="subunit">
    <text evidence="5">Homoheptamer.</text>
</comment>
<keyword evidence="3 5" id="KW-1133">Transmembrane helix</keyword>
<dbReference type="STRING" id="1720063.SAMN05216217_104180"/>
<feature type="transmembrane region" description="Helical" evidence="5">
    <location>
        <begin position="119"/>
        <end position="139"/>
    </location>
</feature>
<proteinExistence type="inferred from homology"/>
<dbReference type="InterPro" id="IPR023408">
    <property type="entry name" value="MscS_beta-dom_sf"/>
</dbReference>
<keyword evidence="5" id="KW-1003">Cell membrane</keyword>
<dbReference type="Gene3D" id="2.30.30.60">
    <property type="match status" value="1"/>
</dbReference>
<dbReference type="GO" id="GO:0005886">
    <property type="term" value="C:plasma membrane"/>
    <property type="evidence" value="ECO:0007669"/>
    <property type="project" value="UniProtKB-SubCell"/>
</dbReference>
<evidence type="ECO:0000256" key="4">
    <source>
        <dbReference type="ARBA" id="ARBA00023136"/>
    </source>
</evidence>
<evidence type="ECO:0000313" key="7">
    <source>
        <dbReference type="EMBL" id="SFM39772.1"/>
    </source>
</evidence>
<keyword evidence="5" id="KW-0406">Ion transport</keyword>
<dbReference type="InterPro" id="IPR045275">
    <property type="entry name" value="MscS_archaea/bacteria_type"/>
</dbReference>
<dbReference type="Gene3D" id="1.10.287.1260">
    <property type="match status" value="1"/>
</dbReference>
<feature type="transmembrane region" description="Helical" evidence="5">
    <location>
        <begin position="88"/>
        <end position="107"/>
    </location>
</feature>